<feature type="region of interest" description="Disordered" evidence="1">
    <location>
        <begin position="74"/>
        <end position="121"/>
    </location>
</feature>
<keyword evidence="2" id="KW-1133">Transmembrane helix</keyword>
<dbReference type="Proteomes" id="UP000677054">
    <property type="component" value="Unassembled WGS sequence"/>
</dbReference>
<name>A0A7R8ZZQ6_9CRUS</name>
<keyword evidence="2" id="KW-0812">Transmembrane</keyword>
<organism evidence="3">
    <name type="scientific">Darwinula stevensoni</name>
    <dbReference type="NCBI Taxonomy" id="69355"/>
    <lineage>
        <taxon>Eukaryota</taxon>
        <taxon>Metazoa</taxon>
        <taxon>Ecdysozoa</taxon>
        <taxon>Arthropoda</taxon>
        <taxon>Crustacea</taxon>
        <taxon>Oligostraca</taxon>
        <taxon>Ostracoda</taxon>
        <taxon>Podocopa</taxon>
        <taxon>Podocopida</taxon>
        <taxon>Darwinulocopina</taxon>
        <taxon>Darwinuloidea</taxon>
        <taxon>Darwinulidae</taxon>
        <taxon>Darwinula</taxon>
    </lineage>
</organism>
<proteinExistence type="predicted"/>
<feature type="region of interest" description="Disordered" evidence="1">
    <location>
        <begin position="191"/>
        <end position="220"/>
    </location>
</feature>
<dbReference type="OrthoDB" id="10595081at2759"/>
<dbReference type="AlphaFoldDB" id="A0A7R8ZZQ6"/>
<evidence type="ECO:0000256" key="2">
    <source>
        <dbReference type="SAM" id="Phobius"/>
    </source>
</evidence>
<feature type="compositionally biased region" description="Basic and acidic residues" evidence="1">
    <location>
        <begin position="200"/>
        <end position="209"/>
    </location>
</feature>
<evidence type="ECO:0008006" key="5">
    <source>
        <dbReference type="Google" id="ProtNLM"/>
    </source>
</evidence>
<sequence length="234" mass="25584">MSGRPSAPVYQPTTVAYDVHEDVGRVYLRNFQVHRSAVQRYLPAGIFFCGLMLSVLAICFVIVGGTHAGYEDSTSTGISDDFQKHSHNDSQNKTSETENGDHKNMNVTTHESDRSDGESSAGKRTLIAVGIPMLIIGGLMMTYALYMQGYLRRCFPGKHGRYSKQLSKAALAPQSQGVKIQQGATANFQRNEAVEDEEEQKQLMDESHGKTGTAENALPGLKLDLQSSVPVENA</sequence>
<keyword evidence="2" id="KW-0472">Membrane</keyword>
<keyword evidence="4" id="KW-1185">Reference proteome</keyword>
<reference evidence="3" key="1">
    <citation type="submission" date="2020-11" db="EMBL/GenBank/DDBJ databases">
        <authorList>
            <person name="Tran Van P."/>
        </authorList>
    </citation>
    <scope>NUCLEOTIDE SEQUENCE</scope>
</reference>
<dbReference type="EMBL" id="CAJPEV010000341">
    <property type="protein sequence ID" value="CAG0884218.1"/>
    <property type="molecule type" value="Genomic_DNA"/>
</dbReference>
<accession>A0A7R8ZZQ6</accession>
<gene>
    <name evidence="3" type="ORF">DSTB1V02_LOCUS2891</name>
</gene>
<protein>
    <recommendedName>
        <fullName evidence="5">Transmembrane protein</fullName>
    </recommendedName>
</protein>
<feature type="compositionally biased region" description="Basic and acidic residues" evidence="1">
    <location>
        <begin position="81"/>
        <end position="117"/>
    </location>
</feature>
<feature type="transmembrane region" description="Helical" evidence="2">
    <location>
        <begin position="126"/>
        <end position="146"/>
    </location>
</feature>
<evidence type="ECO:0000256" key="1">
    <source>
        <dbReference type="SAM" id="MobiDB-lite"/>
    </source>
</evidence>
<feature type="transmembrane region" description="Helical" evidence="2">
    <location>
        <begin position="41"/>
        <end position="63"/>
    </location>
</feature>
<dbReference type="EMBL" id="LR899858">
    <property type="protein sequence ID" value="CAD7242951.1"/>
    <property type="molecule type" value="Genomic_DNA"/>
</dbReference>
<evidence type="ECO:0000313" key="3">
    <source>
        <dbReference type="EMBL" id="CAD7242951.1"/>
    </source>
</evidence>
<evidence type="ECO:0000313" key="4">
    <source>
        <dbReference type="Proteomes" id="UP000677054"/>
    </source>
</evidence>